<sequence length="54" mass="6379">LRKLELTRLGVTETELVDLLLRHQSTLEEVSLREVVMYDKIGWTMLLRKVEQVP</sequence>
<gene>
    <name evidence="1" type="ORF">CDV31_017404</name>
</gene>
<keyword evidence="2" id="KW-1185">Reference proteome</keyword>
<feature type="non-terminal residue" evidence="1">
    <location>
        <position position="1"/>
    </location>
</feature>
<dbReference type="EMBL" id="NIZV01001305">
    <property type="protein sequence ID" value="RSL75779.1"/>
    <property type="molecule type" value="Genomic_DNA"/>
</dbReference>
<comment type="caution">
    <text evidence="1">The sequence shown here is derived from an EMBL/GenBank/DDBJ whole genome shotgun (WGS) entry which is preliminary data.</text>
</comment>
<evidence type="ECO:0000313" key="1">
    <source>
        <dbReference type="EMBL" id="RSL75779.1"/>
    </source>
</evidence>
<dbReference type="AlphaFoldDB" id="A0A428RE16"/>
<reference evidence="1 2" key="1">
    <citation type="submission" date="2017-06" db="EMBL/GenBank/DDBJ databases">
        <title>Cmopartive genomic analysis of Ambrosia Fusariam Clade fungi.</title>
        <authorList>
            <person name="Stajich J.E."/>
            <person name="Carrillo J."/>
            <person name="Kijimoto T."/>
            <person name="Eskalen A."/>
            <person name="O'Donnell K."/>
            <person name="Kasson M."/>
        </authorList>
    </citation>
    <scope>NUCLEOTIDE SEQUENCE [LARGE SCALE GENOMIC DNA]</scope>
    <source>
        <strain evidence="1 2">NRRL 20438</strain>
    </source>
</reference>
<accession>A0A428RE16</accession>
<organism evidence="1 2">
    <name type="scientific">Fusarium ambrosium</name>
    <dbReference type="NCBI Taxonomy" id="131363"/>
    <lineage>
        <taxon>Eukaryota</taxon>
        <taxon>Fungi</taxon>
        <taxon>Dikarya</taxon>
        <taxon>Ascomycota</taxon>
        <taxon>Pezizomycotina</taxon>
        <taxon>Sordariomycetes</taxon>
        <taxon>Hypocreomycetidae</taxon>
        <taxon>Hypocreales</taxon>
        <taxon>Nectriaceae</taxon>
        <taxon>Fusarium</taxon>
        <taxon>Fusarium solani species complex</taxon>
    </lineage>
</organism>
<evidence type="ECO:0000313" key="2">
    <source>
        <dbReference type="Proteomes" id="UP000288429"/>
    </source>
</evidence>
<protein>
    <submittedName>
        <fullName evidence="1">Uncharacterized protein</fullName>
    </submittedName>
</protein>
<name>A0A428RE16_9HYPO</name>
<proteinExistence type="predicted"/>
<dbReference type="Proteomes" id="UP000288429">
    <property type="component" value="Unassembled WGS sequence"/>
</dbReference>